<feature type="transmembrane region" description="Helical" evidence="13">
    <location>
        <begin position="180"/>
        <end position="198"/>
    </location>
</feature>
<keyword evidence="8" id="KW-0378">Hydrolase</keyword>
<comment type="similarity">
    <text evidence="3">Belongs to the peptidase M50B family.</text>
</comment>
<feature type="domain" description="Peptidase M50" evidence="14">
    <location>
        <begin position="12"/>
        <end position="190"/>
    </location>
</feature>
<sequence length="227" mass="25912">MLRFELKDTPFVFLAVVIAFTIHEFAHAYAADKFGDPTPRSMGRVTLNPRVHLDVLGTILIFLIGFGWAKPVLVNRGNFKRPRLMGIIVSVVGPLSNLIIAFIGLFILFLLGYFGWLHELYVANYGVWSAITTFLGYLISLNVMLFLFNLLPLPPLDGYRIVQDLLPVEQRIKLQQYEQWAIYFFLLMVFLPPLYNVFLGPYLSLQEPIQNVMLDIARAIFGRVALS</sequence>
<comment type="cofactor">
    <cofactor evidence="1">
        <name>Zn(2+)</name>
        <dbReference type="ChEBI" id="CHEBI:29105"/>
    </cofactor>
</comment>
<dbReference type="GO" id="GO:0008237">
    <property type="term" value="F:metallopeptidase activity"/>
    <property type="evidence" value="ECO:0007669"/>
    <property type="project" value="UniProtKB-KW"/>
</dbReference>
<dbReference type="GO" id="GO:0005886">
    <property type="term" value="C:plasma membrane"/>
    <property type="evidence" value="ECO:0007669"/>
    <property type="project" value="UniProtKB-SubCell"/>
</dbReference>
<evidence type="ECO:0000256" key="7">
    <source>
        <dbReference type="ARBA" id="ARBA00022723"/>
    </source>
</evidence>
<proteinExistence type="inferred from homology"/>
<evidence type="ECO:0000256" key="8">
    <source>
        <dbReference type="ARBA" id="ARBA00022801"/>
    </source>
</evidence>
<accession>A0A6B8RWB4</accession>
<keyword evidence="11" id="KW-0482">Metalloprotease</keyword>
<evidence type="ECO:0000256" key="1">
    <source>
        <dbReference type="ARBA" id="ARBA00001947"/>
    </source>
</evidence>
<feature type="transmembrane region" description="Helical" evidence="13">
    <location>
        <begin position="54"/>
        <end position="73"/>
    </location>
</feature>
<gene>
    <name evidence="15" type="ORF">EHS13_12865</name>
</gene>
<keyword evidence="7" id="KW-0479">Metal-binding</keyword>
<dbReference type="EMBL" id="CP034235">
    <property type="protein sequence ID" value="QGR00065.1"/>
    <property type="molecule type" value="Genomic_DNA"/>
</dbReference>
<keyword evidence="5 15" id="KW-0645">Protease</keyword>
<evidence type="ECO:0000256" key="5">
    <source>
        <dbReference type="ARBA" id="ARBA00022670"/>
    </source>
</evidence>
<evidence type="ECO:0000256" key="3">
    <source>
        <dbReference type="ARBA" id="ARBA00007931"/>
    </source>
</evidence>
<evidence type="ECO:0000256" key="12">
    <source>
        <dbReference type="ARBA" id="ARBA00023136"/>
    </source>
</evidence>
<dbReference type="PANTHER" id="PTHR35864:SF1">
    <property type="entry name" value="ZINC METALLOPROTEASE YWHC-RELATED"/>
    <property type="match status" value="1"/>
</dbReference>
<reference evidence="16" key="1">
    <citation type="submission" date="2018-11" db="EMBL/GenBank/DDBJ databases">
        <title>Complete genome sequence of Paenibacillus sp. ML311-T8.</title>
        <authorList>
            <person name="Nam Y.-D."/>
            <person name="Kang J."/>
            <person name="Chung W.-H."/>
            <person name="Park Y.S."/>
        </authorList>
    </citation>
    <scope>NUCLEOTIDE SEQUENCE [LARGE SCALE GENOMIC DNA]</scope>
    <source>
        <strain evidence="16">ML311-T8</strain>
    </source>
</reference>
<dbReference type="AlphaFoldDB" id="A0A6B8RWB4"/>
<dbReference type="KEGG" id="ppsc:EHS13_12865"/>
<organism evidence="15 16">
    <name type="scientific">Paenibacillus psychroresistens</name>
    <dbReference type="NCBI Taxonomy" id="1778678"/>
    <lineage>
        <taxon>Bacteria</taxon>
        <taxon>Bacillati</taxon>
        <taxon>Bacillota</taxon>
        <taxon>Bacilli</taxon>
        <taxon>Bacillales</taxon>
        <taxon>Paenibacillaceae</taxon>
        <taxon>Paenibacillus</taxon>
    </lineage>
</organism>
<dbReference type="InterPro" id="IPR044537">
    <property type="entry name" value="Rip2-like"/>
</dbReference>
<dbReference type="InterPro" id="IPR008915">
    <property type="entry name" value="Peptidase_M50"/>
</dbReference>
<feature type="transmembrane region" description="Helical" evidence="13">
    <location>
        <begin position="85"/>
        <end position="114"/>
    </location>
</feature>
<protein>
    <submittedName>
        <fullName evidence="15">Site-2 protease family protein</fullName>
    </submittedName>
</protein>
<feature type="transmembrane region" description="Helical" evidence="13">
    <location>
        <begin position="126"/>
        <end position="151"/>
    </location>
</feature>
<name>A0A6B8RWB4_9BACL</name>
<keyword evidence="6 13" id="KW-0812">Transmembrane</keyword>
<keyword evidence="10 13" id="KW-1133">Transmembrane helix</keyword>
<dbReference type="OrthoDB" id="9800627at2"/>
<evidence type="ECO:0000256" key="4">
    <source>
        <dbReference type="ARBA" id="ARBA00022475"/>
    </source>
</evidence>
<dbReference type="PANTHER" id="PTHR35864">
    <property type="entry name" value="ZINC METALLOPROTEASE MJ0611-RELATED"/>
    <property type="match status" value="1"/>
</dbReference>
<dbReference type="Pfam" id="PF02163">
    <property type="entry name" value="Peptidase_M50"/>
    <property type="match status" value="1"/>
</dbReference>
<evidence type="ECO:0000256" key="13">
    <source>
        <dbReference type="SAM" id="Phobius"/>
    </source>
</evidence>
<evidence type="ECO:0000313" key="16">
    <source>
        <dbReference type="Proteomes" id="UP000426246"/>
    </source>
</evidence>
<evidence type="ECO:0000256" key="9">
    <source>
        <dbReference type="ARBA" id="ARBA00022833"/>
    </source>
</evidence>
<evidence type="ECO:0000313" key="15">
    <source>
        <dbReference type="EMBL" id="QGR00065.1"/>
    </source>
</evidence>
<evidence type="ECO:0000256" key="6">
    <source>
        <dbReference type="ARBA" id="ARBA00022692"/>
    </source>
</evidence>
<keyword evidence="4" id="KW-1003">Cell membrane</keyword>
<evidence type="ECO:0000259" key="14">
    <source>
        <dbReference type="Pfam" id="PF02163"/>
    </source>
</evidence>
<keyword evidence="16" id="KW-1185">Reference proteome</keyword>
<evidence type="ECO:0000256" key="11">
    <source>
        <dbReference type="ARBA" id="ARBA00023049"/>
    </source>
</evidence>
<dbReference type="GO" id="GO:0006508">
    <property type="term" value="P:proteolysis"/>
    <property type="evidence" value="ECO:0007669"/>
    <property type="project" value="UniProtKB-KW"/>
</dbReference>
<comment type="subcellular location">
    <subcellularLocation>
        <location evidence="2">Cell membrane</location>
        <topology evidence="2">Multi-pass membrane protein</topology>
    </subcellularLocation>
</comment>
<dbReference type="Proteomes" id="UP000426246">
    <property type="component" value="Chromosome"/>
</dbReference>
<dbReference type="GO" id="GO:0046872">
    <property type="term" value="F:metal ion binding"/>
    <property type="evidence" value="ECO:0007669"/>
    <property type="project" value="UniProtKB-KW"/>
</dbReference>
<keyword evidence="9" id="KW-0862">Zinc</keyword>
<evidence type="ECO:0000256" key="2">
    <source>
        <dbReference type="ARBA" id="ARBA00004651"/>
    </source>
</evidence>
<evidence type="ECO:0000256" key="10">
    <source>
        <dbReference type="ARBA" id="ARBA00022989"/>
    </source>
</evidence>
<keyword evidence="12 13" id="KW-0472">Membrane</keyword>
<dbReference type="InterPro" id="IPR052348">
    <property type="entry name" value="Metallopeptidase_M50B"/>
</dbReference>
<dbReference type="CDD" id="cd06158">
    <property type="entry name" value="S2P-M50_like_1"/>
    <property type="match status" value="1"/>
</dbReference>